<name>A0ACB7PF06_9PEZI</name>
<evidence type="ECO:0000313" key="1">
    <source>
        <dbReference type="EMBL" id="KAH6640369.1"/>
    </source>
</evidence>
<evidence type="ECO:0000313" key="2">
    <source>
        <dbReference type="Proteomes" id="UP000724584"/>
    </source>
</evidence>
<accession>A0ACB7PF06</accession>
<protein>
    <submittedName>
        <fullName evidence="1">Uncharacterized protein</fullName>
    </submittedName>
</protein>
<dbReference type="Proteomes" id="UP000724584">
    <property type="component" value="Unassembled WGS sequence"/>
</dbReference>
<proteinExistence type="predicted"/>
<dbReference type="EMBL" id="JAGIZQ010000002">
    <property type="protein sequence ID" value="KAH6640369.1"/>
    <property type="molecule type" value="Genomic_DNA"/>
</dbReference>
<gene>
    <name evidence="1" type="ORF">F5144DRAFT_91566</name>
</gene>
<keyword evidence="2" id="KW-1185">Reference proteome</keyword>
<organism evidence="1 2">
    <name type="scientific">Chaetomium tenue</name>
    <dbReference type="NCBI Taxonomy" id="1854479"/>
    <lineage>
        <taxon>Eukaryota</taxon>
        <taxon>Fungi</taxon>
        <taxon>Dikarya</taxon>
        <taxon>Ascomycota</taxon>
        <taxon>Pezizomycotina</taxon>
        <taxon>Sordariomycetes</taxon>
        <taxon>Sordariomycetidae</taxon>
        <taxon>Sordariales</taxon>
        <taxon>Chaetomiaceae</taxon>
        <taxon>Chaetomium</taxon>
    </lineage>
</organism>
<sequence length="224" mass="25056">MPEQELKRQASKEATALATTVRDSKRLTLPKGTLAAQDASRTRRLVRGIGFADDPIQMFNKLDDRDKELVVKDLLLSHCKFFHEGGASLAPADIQYFSKTGLPAADRALMRGARLSIADESENDEDNLTETEVESELYDSCETIHGQPRWPPNEEISGRCSLPVSMDDAGLVDLRHDPYCLRKHFTTFTPAHSASRERVSEKRRVLTPAHPAHPQLTRLTPIGR</sequence>
<reference evidence="1 2" key="1">
    <citation type="journal article" date="2021" name="Nat. Commun.">
        <title>Genetic determinants of endophytism in the Arabidopsis root mycobiome.</title>
        <authorList>
            <person name="Mesny F."/>
            <person name="Miyauchi S."/>
            <person name="Thiergart T."/>
            <person name="Pickel B."/>
            <person name="Atanasova L."/>
            <person name="Karlsson M."/>
            <person name="Huettel B."/>
            <person name="Barry K.W."/>
            <person name="Haridas S."/>
            <person name="Chen C."/>
            <person name="Bauer D."/>
            <person name="Andreopoulos W."/>
            <person name="Pangilinan J."/>
            <person name="LaButti K."/>
            <person name="Riley R."/>
            <person name="Lipzen A."/>
            <person name="Clum A."/>
            <person name="Drula E."/>
            <person name="Henrissat B."/>
            <person name="Kohler A."/>
            <person name="Grigoriev I.V."/>
            <person name="Martin F.M."/>
            <person name="Hacquard S."/>
        </authorList>
    </citation>
    <scope>NUCLEOTIDE SEQUENCE [LARGE SCALE GENOMIC DNA]</scope>
    <source>
        <strain evidence="1 2">MPI-SDFR-AT-0079</strain>
    </source>
</reference>
<comment type="caution">
    <text evidence="1">The sequence shown here is derived from an EMBL/GenBank/DDBJ whole genome shotgun (WGS) entry which is preliminary data.</text>
</comment>